<dbReference type="InParanoid" id="A0A409YBY0"/>
<dbReference type="InterPro" id="IPR016125">
    <property type="entry name" value="Peptidase_C15-like"/>
</dbReference>
<keyword evidence="3" id="KW-0378">Hydrolase</keyword>
<dbReference type="AlphaFoldDB" id="A0A409YBY0"/>
<name>A0A409YBY0_9AGAR</name>
<reference evidence="6 7" key="1">
    <citation type="journal article" date="2018" name="Evol. Lett.">
        <title>Horizontal gene cluster transfer increased hallucinogenic mushroom diversity.</title>
        <authorList>
            <person name="Reynolds H.T."/>
            <person name="Vijayakumar V."/>
            <person name="Gluck-Thaler E."/>
            <person name="Korotkin H.B."/>
            <person name="Matheny P.B."/>
            <person name="Slot J.C."/>
        </authorList>
    </citation>
    <scope>NUCLEOTIDE SEQUENCE [LARGE SCALE GENOMIC DNA]</scope>
    <source>
        <strain evidence="6 7">2629</strain>
    </source>
</reference>
<evidence type="ECO:0000256" key="4">
    <source>
        <dbReference type="ARBA" id="ARBA00022807"/>
    </source>
</evidence>
<feature type="region of interest" description="Disordered" evidence="5">
    <location>
        <begin position="103"/>
        <end position="144"/>
    </location>
</feature>
<dbReference type="PANTHER" id="PTHR23402">
    <property type="entry name" value="PROTEASE FAMILY C15 PYROGLUTAMYL-PEPTIDASE I-RELATED"/>
    <property type="match status" value="1"/>
</dbReference>
<comment type="caution">
    <text evidence="6">The sequence shown here is derived from an EMBL/GenBank/DDBJ whole genome shotgun (WGS) entry which is preliminary data.</text>
</comment>
<gene>
    <name evidence="6" type="ORF">CVT24_005525</name>
</gene>
<evidence type="ECO:0000256" key="3">
    <source>
        <dbReference type="ARBA" id="ARBA00022801"/>
    </source>
</evidence>
<keyword evidence="4" id="KW-0788">Thiol protease</keyword>
<comment type="similarity">
    <text evidence="1">Belongs to the peptidase C15 family.</text>
</comment>
<dbReference type="Proteomes" id="UP000284842">
    <property type="component" value="Unassembled WGS sequence"/>
</dbReference>
<dbReference type="Gene3D" id="3.40.630.20">
    <property type="entry name" value="Peptidase C15, pyroglutamyl peptidase I-like"/>
    <property type="match status" value="1"/>
</dbReference>
<evidence type="ECO:0008006" key="8">
    <source>
        <dbReference type="Google" id="ProtNLM"/>
    </source>
</evidence>
<protein>
    <recommendedName>
        <fullName evidence="8">Peptidase C15, pyroglutamyl peptidase I-like protein</fullName>
    </recommendedName>
</protein>
<evidence type="ECO:0000313" key="7">
    <source>
        <dbReference type="Proteomes" id="UP000284842"/>
    </source>
</evidence>
<accession>A0A409YBY0</accession>
<dbReference type="InterPro" id="IPR036440">
    <property type="entry name" value="Peptidase_C15-like_sf"/>
</dbReference>
<evidence type="ECO:0000313" key="6">
    <source>
        <dbReference type="EMBL" id="PPR00502.1"/>
    </source>
</evidence>
<evidence type="ECO:0000256" key="1">
    <source>
        <dbReference type="ARBA" id="ARBA00006641"/>
    </source>
</evidence>
<keyword evidence="2" id="KW-0645">Protease</keyword>
<proteinExistence type="inferred from homology"/>
<organism evidence="6 7">
    <name type="scientific">Panaeolus cyanescens</name>
    <dbReference type="NCBI Taxonomy" id="181874"/>
    <lineage>
        <taxon>Eukaryota</taxon>
        <taxon>Fungi</taxon>
        <taxon>Dikarya</taxon>
        <taxon>Basidiomycota</taxon>
        <taxon>Agaricomycotina</taxon>
        <taxon>Agaricomycetes</taxon>
        <taxon>Agaricomycetidae</taxon>
        <taxon>Agaricales</taxon>
        <taxon>Agaricineae</taxon>
        <taxon>Galeropsidaceae</taxon>
        <taxon>Panaeolus</taxon>
    </lineage>
</organism>
<dbReference type="STRING" id="181874.A0A409YBY0"/>
<feature type="compositionally biased region" description="Low complexity" evidence="5">
    <location>
        <begin position="105"/>
        <end position="115"/>
    </location>
</feature>
<dbReference type="GO" id="GO:0006508">
    <property type="term" value="P:proteolysis"/>
    <property type="evidence" value="ECO:0007669"/>
    <property type="project" value="UniProtKB-KW"/>
</dbReference>
<evidence type="ECO:0000256" key="5">
    <source>
        <dbReference type="SAM" id="MobiDB-lite"/>
    </source>
</evidence>
<keyword evidence="7" id="KW-1185">Reference proteome</keyword>
<dbReference type="OrthoDB" id="407146at2759"/>
<dbReference type="EMBL" id="NHTK01001308">
    <property type="protein sequence ID" value="PPR00502.1"/>
    <property type="molecule type" value="Genomic_DNA"/>
</dbReference>
<dbReference type="PANTHER" id="PTHR23402:SF1">
    <property type="entry name" value="PYROGLUTAMYL-PEPTIDASE I"/>
    <property type="match status" value="1"/>
</dbReference>
<feature type="compositionally biased region" description="Low complexity" evidence="5">
    <location>
        <begin position="123"/>
        <end position="137"/>
    </location>
</feature>
<dbReference type="GO" id="GO:0008234">
    <property type="term" value="F:cysteine-type peptidase activity"/>
    <property type="evidence" value="ECO:0007669"/>
    <property type="project" value="UniProtKB-KW"/>
</dbReference>
<sequence length="503" mass="54052">MSYQEIIDDRNAQVVEGLDAPVQATDPADNSTKTTKLQTSIQSETNIQHPQPEIPPNALRVLITGFGPFLHHEVNPSWLAVKPLHNTILYTEPGVPTLQPVETFSQSRQISSQSKSKGKGSDDGQSSDKGSTKGSSKATPAAPSGVEEFIFSTEPRPIHITCLRIPVVYESVLEIVPGLHARPPNIPTELFAELGLPVPEPIPQAFDFMFHIGVAGRGPLRMERLGHKFGYHMKDASGRYAQVVKVQSKDFSRQNAGIPGVAPPIPGSPGGMSASASNNWQSGSLHGSLTQGPNFGEGGVTFGEGSGDIFARPTRGFGLPYDAFPDEITTDIDVTRLVYDLKKNGVEQIYTSMDAGHYLCDFIYYCSLAEAQRASKAKAAATQLWDPKRAITGPSYAAYSSPYTSPPLGSNTPNYSFNSGPALYSPATGATPGDGSSGTQRPTQVLFLHCPPVNQPLSTEEVTEAIRKIVVWVCGEIVREDEYAAKQAEAANQPQTTATGKDR</sequence>
<evidence type="ECO:0000256" key="2">
    <source>
        <dbReference type="ARBA" id="ARBA00022670"/>
    </source>
</evidence>
<dbReference type="SUPFAM" id="SSF53182">
    <property type="entry name" value="Pyrrolidone carboxyl peptidase (pyroglutamate aminopeptidase)"/>
    <property type="match status" value="1"/>
</dbReference>